<name>A0A371EWW6_MUCPR</name>
<dbReference type="Proteomes" id="UP000257109">
    <property type="component" value="Unassembled WGS sequence"/>
</dbReference>
<evidence type="ECO:0000313" key="2">
    <source>
        <dbReference type="EMBL" id="RDX70545.1"/>
    </source>
</evidence>
<accession>A0A371EWW6</accession>
<feature type="non-terminal residue" evidence="2">
    <location>
        <position position="1"/>
    </location>
</feature>
<proteinExistence type="predicted"/>
<evidence type="ECO:0000256" key="1">
    <source>
        <dbReference type="SAM" id="Phobius"/>
    </source>
</evidence>
<dbReference type="PANTHER" id="PTHR35046">
    <property type="entry name" value="ZINC KNUCKLE (CCHC-TYPE) FAMILY PROTEIN"/>
    <property type="match status" value="1"/>
</dbReference>
<reference evidence="2" key="1">
    <citation type="submission" date="2018-05" db="EMBL/GenBank/DDBJ databases">
        <title>Draft genome of Mucuna pruriens seed.</title>
        <authorList>
            <person name="Nnadi N.E."/>
            <person name="Vos R."/>
            <person name="Hasami M.H."/>
            <person name="Devisetty U.K."/>
            <person name="Aguiy J.C."/>
        </authorList>
    </citation>
    <scope>NUCLEOTIDE SEQUENCE [LARGE SCALE GENOMIC DNA]</scope>
    <source>
        <strain evidence="2">JCA_2017</strain>
    </source>
</reference>
<sequence>MRERIISSFYTRDLYIKLQRLYQGSRSIEKYFKEMEVTLIRAQGKERREERPKGTKFIRGLHLPKVERRGTMALWENGELESERSQKDLSNNESEYKARLGLDNLFSLPLVIGLLSACLSFASWFFWISSLVLTRFSSLRLVEKLAIPTFPHSEPYKLQWLSEKGMLVVDKQVSLTMTLGKYKD</sequence>
<gene>
    <name evidence="2" type="ORF">CR513_50201</name>
</gene>
<keyword evidence="1" id="KW-0812">Transmembrane</keyword>
<dbReference type="EMBL" id="QJKJ01011668">
    <property type="protein sequence ID" value="RDX70545.1"/>
    <property type="molecule type" value="Genomic_DNA"/>
</dbReference>
<protein>
    <recommendedName>
        <fullName evidence="4">Retrotransposon gag domain-containing protein</fullName>
    </recommendedName>
</protein>
<dbReference type="AlphaFoldDB" id="A0A371EWW6"/>
<evidence type="ECO:0000313" key="3">
    <source>
        <dbReference type="Proteomes" id="UP000257109"/>
    </source>
</evidence>
<evidence type="ECO:0008006" key="4">
    <source>
        <dbReference type="Google" id="ProtNLM"/>
    </source>
</evidence>
<dbReference type="PANTHER" id="PTHR35046:SF9">
    <property type="entry name" value="RNA-DIRECTED DNA POLYMERASE"/>
    <property type="match status" value="1"/>
</dbReference>
<dbReference type="OrthoDB" id="1747743at2759"/>
<organism evidence="2 3">
    <name type="scientific">Mucuna pruriens</name>
    <name type="common">Velvet bean</name>
    <name type="synonym">Dolichos pruriens</name>
    <dbReference type="NCBI Taxonomy" id="157652"/>
    <lineage>
        <taxon>Eukaryota</taxon>
        <taxon>Viridiplantae</taxon>
        <taxon>Streptophyta</taxon>
        <taxon>Embryophyta</taxon>
        <taxon>Tracheophyta</taxon>
        <taxon>Spermatophyta</taxon>
        <taxon>Magnoliopsida</taxon>
        <taxon>eudicotyledons</taxon>
        <taxon>Gunneridae</taxon>
        <taxon>Pentapetalae</taxon>
        <taxon>rosids</taxon>
        <taxon>fabids</taxon>
        <taxon>Fabales</taxon>
        <taxon>Fabaceae</taxon>
        <taxon>Papilionoideae</taxon>
        <taxon>50 kb inversion clade</taxon>
        <taxon>NPAAA clade</taxon>
        <taxon>indigoferoid/millettioid clade</taxon>
        <taxon>Phaseoleae</taxon>
        <taxon>Mucuna</taxon>
    </lineage>
</organism>
<feature type="transmembrane region" description="Helical" evidence="1">
    <location>
        <begin position="105"/>
        <end position="127"/>
    </location>
</feature>
<comment type="caution">
    <text evidence="2">The sequence shown here is derived from an EMBL/GenBank/DDBJ whole genome shotgun (WGS) entry which is preliminary data.</text>
</comment>
<keyword evidence="1" id="KW-1133">Transmembrane helix</keyword>
<keyword evidence="3" id="KW-1185">Reference proteome</keyword>
<keyword evidence="1" id="KW-0472">Membrane</keyword>